<feature type="transmembrane region" description="Helical" evidence="14">
    <location>
        <begin position="425"/>
        <end position="443"/>
    </location>
</feature>
<dbReference type="STRING" id="1307839.L21SP5_03505"/>
<evidence type="ECO:0000256" key="10">
    <source>
        <dbReference type="ARBA" id="ARBA00022840"/>
    </source>
</evidence>
<dbReference type="AlphaFoldDB" id="A0A0S2I588"/>
<evidence type="ECO:0000256" key="9">
    <source>
        <dbReference type="ARBA" id="ARBA00022777"/>
    </source>
</evidence>
<dbReference type="EMBL" id="CP013118">
    <property type="protein sequence ID" value="ALO17116.1"/>
    <property type="molecule type" value="Genomic_DNA"/>
</dbReference>
<evidence type="ECO:0000256" key="4">
    <source>
        <dbReference type="ARBA" id="ARBA00022475"/>
    </source>
</evidence>
<dbReference type="SMART" id="SM00388">
    <property type="entry name" value="HisKA"/>
    <property type="match status" value="1"/>
</dbReference>
<keyword evidence="9" id="KW-0418">Kinase</keyword>
<evidence type="ECO:0000313" key="18">
    <source>
        <dbReference type="Proteomes" id="UP000064893"/>
    </source>
</evidence>
<feature type="transmembrane region" description="Helical" evidence="14">
    <location>
        <begin position="713"/>
        <end position="735"/>
    </location>
</feature>
<reference evidence="17 18" key="1">
    <citation type="submission" date="2015-11" db="EMBL/GenBank/DDBJ databases">
        <title>Description and complete genome sequence of a novel strain predominating in hypersaline microbial mats and representing a new family of the Bacteriodetes phylum.</title>
        <authorList>
            <person name="Spring S."/>
            <person name="Bunk B."/>
            <person name="Sproer C."/>
            <person name="Klenk H.-P."/>
        </authorList>
    </citation>
    <scope>NUCLEOTIDE SEQUENCE [LARGE SCALE GENOMIC DNA]</scope>
    <source>
        <strain evidence="17 18">L21-Spi-D4</strain>
    </source>
</reference>
<sequence length="1225" mass="142869">MLIFRTKILHAFIVFVVLAALAYSLSFFTTFDSSSMVDTEHIETVIYKRKQRTLQILQQTANQIEKKGFEEYLEHETQPLQALHQNEGIAVVIYKSWYLRFWPDNTVVVPEVYGYNIFEDPFIKLGNKYYVPVHYKMPDYDLVGLIYIKSEFDSSSEMVDDQFNPDFYLSSDIKIVKDPLKEPRVFDEDDNYLFSLQIESKPIQKSAYSWLIFLFFTGALIAFFRLFVMLFRYKRHDSNYYPYLIFSLVFIVVLRMLMVKYQFPFFLYNFDLFSPDLYASNWIAPSLGDLILNTLFALFVFYFAHNAIDPAKILNVKDKKAVYFYLSVFIVMVGAFIIQLNNLLSTVIRDSTIEFQPYKVFNLSGFTLLAFLTIIINIITFLIFVDWGIQYFKKHLKVRSAVWLINGLLILILLLSIFFVPGLSWLSVAFYLLLVNLMLYYRWYNRLKYSFILVFAAASALYLTHVIDVQHNEKQFGRMKLLAVNLSLSQDFYAQMRFQDISEDIPADPYVDTLLAAENENQDELYQYLKRAYFSNYLARYDLQLDVCHDTDSVFVEESPVQWQHCRQYHHRLALDEGEPVFKSNYFYMGEEDSRRQYMGLHDILVSDGTHVTLIVKLKAKIVKYNPGFTQLLDKYRNVGSSLLGSYSYARYNENRLISKFGDCPYSLVGDPYDQSDDEYSRICNMDYCHLVYKQSPENVIVVSYPTVSFFQLLINFSYLFVFVFLLLSILALYYTYQRKGIVVSNSIRNRIQFSMIGLLLISLIFIGGGSVYYISQGYEKKNMQVINEKLHSVLTEMQTQFANHNSMQQFDVDYLNFLMQKYADVYNSDISVFDMNGNMVSTSRPEVFKQDFLSRKMDFSAFRALKHEHRFKIIQQEQIGKLVYYSAYVPLVNRDNKMLGFVNLPFFSNEDLLTEDISSIIVTFINVYVLLILLTIIIAVFISNNVTRPLQLLRQKMRQVDIKKHNEPIDLKTDDEVGDLVREYNHMVSELTRSVELLARQERETAWRSMARQVAHEIKNPLTPMKLSVQLMLRAWQEKAPDFEQRLVKVSNTLIHQIETLSNIATEFSTFARMPNEQIEKVEVNAIIKSASALYDEYKDIEIEVDLDQSRNFYVMADKSRLLRMLNNLIKNAAQAIPKDRKGLVTMSSQQVGDMVLIKVTDNGDGIPEEIRGKLFQPNFTTKTKGMGLGLAMVKNIVEGFGGKIWFDTETGEGTTFFIQLPLV</sequence>
<evidence type="ECO:0000256" key="8">
    <source>
        <dbReference type="ARBA" id="ARBA00022741"/>
    </source>
</evidence>
<dbReference type="SMART" id="SM00387">
    <property type="entry name" value="HATPase_c"/>
    <property type="match status" value="1"/>
</dbReference>
<keyword evidence="11 14" id="KW-1133">Transmembrane helix</keyword>
<evidence type="ECO:0000313" key="17">
    <source>
        <dbReference type="EMBL" id="ALO17116.1"/>
    </source>
</evidence>
<evidence type="ECO:0000256" key="14">
    <source>
        <dbReference type="SAM" id="Phobius"/>
    </source>
</evidence>
<evidence type="ECO:0000256" key="12">
    <source>
        <dbReference type="ARBA" id="ARBA00023012"/>
    </source>
</evidence>
<dbReference type="SUPFAM" id="SSF47384">
    <property type="entry name" value="Homodimeric domain of signal transducing histidine kinase"/>
    <property type="match status" value="1"/>
</dbReference>
<dbReference type="InterPro" id="IPR004358">
    <property type="entry name" value="Sig_transdc_His_kin-like_C"/>
</dbReference>
<comment type="catalytic activity">
    <reaction evidence="1">
        <text>ATP + protein L-histidine = ADP + protein N-phospho-L-histidine.</text>
        <dbReference type="EC" id="2.7.13.3"/>
    </reaction>
</comment>
<evidence type="ECO:0000256" key="13">
    <source>
        <dbReference type="ARBA" id="ARBA00023136"/>
    </source>
</evidence>
<keyword evidence="8" id="KW-0547">Nucleotide-binding</keyword>
<dbReference type="Pfam" id="PF02518">
    <property type="entry name" value="HATPase_c"/>
    <property type="match status" value="1"/>
</dbReference>
<keyword evidence="18" id="KW-1185">Reference proteome</keyword>
<dbReference type="PROSITE" id="PS50885">
    <property type="entry name" value="HAMP"/>
    <property type="match status" value="1"/>
</dbReference>
<evidence type="ECO:0000256" key="5">
    <source>
        <dbReference type="ARBA" id="ARBA00022553"/>
    </source>
</evidence>
<evidence type="ECO:0000256" key="7">
    <source>
        <dbReference type="ARBA" id="ARBA00022692"/>
    </source>
</evidence>
<feature type="domain" description="HAMP" evidence="16">
    <location>
        <begin position="945"/>
        <end position="997"/>
    </location>
</feature>
<dbReference type="PROSITE" id="PS50109">
    <property type="entry name" value="HIS_KIN"/>
    <property type="match status" value="1"/>
</dbReference>
<dbReference type="InterPro" id="IPR003661">
    <property type="entry name" value="HisK_dim/P_dom"/>
</dbReference>
<evidence type="ECO:0000256" key="1">
    <source>
        <dbReference type="ARBA" id="ARBA00000085"/>
    </source>
</evidence>
<feature type="transmembrane region" description="Helical" evidence="14">
    <location>
        <begin position="360"/>
        <end position="389"/>
    </location>
</feature>
<dbReference type="InterPro" id="IPR003660">
    <property type="entry name" value="HAMP_dom"/>
</dbReference>
<feature type="transmembrane region" description="Helical" evidence="14">
    <location>
        <begin position="918"/>
        <end position="943"/>
    </location>
</feature>
<dbReference type="CDD" id="cd18773">
    <property type="entry name" value="PDC1_HK_sensor"/>
    <property type="match status" value="1"/>
</dbReference>
<dbReference type="SUPFAM" id="SSF55874">
    <property type="entry name" value="ATPase domain of HSP90 chaperone/DNA topoisomerase II/histidine kinase"/>
    <property type="match status" value="1"/>
</dbReference>
<feature type="transmembrane region" description="Helical" evidence="14">
    <location>
        <begin position="450"/>
        <end position="467"/>
    </location>
</feature>
<evidence type="ECO:0000256" key="6">
    <source>
        <dbReference type="ARBA" id="ARBA00022679"/>
    </source>
</evidence>
<dbReference type="InterPro" id="IPR036890">
    <property type="entry name" value="HATPase_C_sf"/>
</dbReference>
<dbReference type="Pfam" id="PF00672">
    <property type="entry name" value="HAMP"/>
    <property type="match status" value="1"/>
</dbReference>
<dbReference type="PRINTS" id="PR00344">
    <property type="entry name" value="BCTRLSENSOR"/>
</dbReference>
<evidence type="ECO:0000256" key="11">
    <source>
        <dbReference type="ARBA" id="ARBA00022989"/>
    </source>
</evidence>
<keyword evidence="6 17" id="KW-0808">Transferase</keyword>
<dbReference type="SMART" id="SM00304">
    <property type="entry name" value="HAMP"/>
    <property type="match status" value="1"/>
</dbReference>
<evidence type="ECO:0000259" key="15">
    <source>
        <dbReference type="PROSITE" id="PS50109"/>
    </source>
</evidence>
<dbReference type="Gene3D" id="3.30.565.10">
    <property type="entry name" value="Histidine kinase-like ATPase, C-terminal domain"/>
    <property type="match status" value="1"/>
</dbReference>
<keyword evidence="13 14" id="KW-0472">Membrane</keyword>
<dbReference type="PANTHER" id="PTHR45528:SF1">
    <property type="entry name" value="SENSOR HISTIDINE KINASE CPXA"/>
    <property type="match status" value="1"/>
</dbReference>
<organism evidence="17 18">
    <name type="scientific">Salinivirga cyanobacteriivorans</name>
    <dbReference type="NCBI Taxonomy" id="1307839"/>
    <lineage>
        <taxon>Bacteria</taxon>
        <taxon>Pseudomonadati</taxon>
        <taxon>Bacteroidota</taxon>
        <taxon>Bacteroidia</taxon>
        <taxon>Bacteroidales</taxon>
        <taxon>Salinivirgaceae</taxon>
        <taxon>Salinivirga</taxon>
    </lineage>
</organism>
<dbReference type="CDD" id="cd06225">
    <property type="entry name" value="HAMP"/>
    <property type="match status" value="1"/>
</dbReference>
<proteinExistence type="predicted"/>
<dbReference type="Gene3D" id="6.10.340.10">
    <property type="match status" value="1"/>
</dbReference>
<dbReference type="KEGG" id="blq:L21SP5_03505"/>
<dbReference type="RefSeq" id="WP_057954436.1">
    <property type="nucleotide sequence ID" value="NZ_CP013118.1"/>
</dbReference>
<accession>A0A0S2I588</accession>
<feature type="transmembrane region" description="Helical" evidence="14">
    <location>
        <begin position="401"/>
        <end position="419"/>
    </location>
</feature>
<feature type="transmembrane region" description="Helical" evidence="14">
    <location>
        <begin position="240"/>
        <end position="263"/>
    </location>
</feature>
<dbReference type="GO" id="GO:0005886">
    <property type="term" value="C:plasma membrane"/>
    <property type="evidence" value="ECO:0007669"/>
    <property type="project" value="UniProtKB-SubCell"/>
</dbReference>
<comment type="subcellular location">
    <subcellularLocation>
        <location evidence="2">Cell membrane</location>
        <topology evidence="2">Multi-pass membrane protein</topology>
    </subcellularLocation>
</comment>
<feature type="transmembrane region" description="Helical" evidence="14">
    <location>
        <begin position="207"/>
        <end position="228"/>
    </location>
</feature>
<keyword evidence="5" id="KW-0597">Phosphoprotein</keyword>
<dbReference type="InterPro" id="IPR003594">
    <property type="entry name" value="HATPase_dom"/>
</dbReference>
<evidence type="ECO:0000259" key="16">
    <source>
        <dbReference type="PROSITE" id="PS50885"/>
    </source>
</evidence>
<dbReference type="Proteomes" id="UP000064893">
    <property type="component" value="Chromosome"/>
</dbReference>
<dbReference type="GO" id="GO:0000155">
    <property type="term" value="F:phosphorelay sensor kinase activity"/>
    <property type="evidence" value="ECO:0007669"/>
    <property type="project" value="InterPro"/>
</dbReference>
<dbReference type="PANTHER" id="PTHR45528">
    <property type="entry name" value="SENSOR HISTIDINE KINASE CPXA"/>
    <property type="match status" value="1"/>
</dbReference>
<dbReference type="SUPFAM" id="SSF158472">
    <property type="entry name" value="HAMP domain-like"/>
    <property type="match status" value="1"/>
</dbReference>
<keyword evidence="10" id="KW-0067">ATP-binding</keyword>
<keyword evidence="4" id="KW-1003">Cell membrane</keyword>
<feature type="transmembrane region" description="Helical" evidence="14">
    <location>
        <begin position="283"/>
        <end position="302"/>
    </location>
</feature>
<protein>
    <recommendedName>
        <fullName evidence="3">histidine kinase</fullName>
        <ecNumber evidence="3">2.7.13.3</ecNumber>
    </recommendedName>
</protein>
<feature type="transmembrane region" description="Helical" evidence="14">
    <location>
        <begin position="756"/>
        <end position="775"/>
    </location>
</feature>
<dbReference type="InterPro" id="IPR036097">
    <property type="entry name" value="HisK_dim/P_sf"/>
</dbReference>
<keyword evidence="7 14" id="KW-0812">Transmembrane</keyword>
<dbReference type="CDD" id="cd00082">
    <property type="entry name" value="HisKA"/>
    <property type="match status" value="1"/>
</dbReference>
<dbReference type="OrthoDB" id="9776727at2"/>
<dbReference type="CDD" id="cd00075">
    <property type="entry name" value="HATPase"/>
    <property type="match status" value="1"/>
</dbReference>
<dbReference type="InterPro" id="IPR005467">
    <property type="entry name" value="His_kinase_dom"/>
</dbReference>
<dbReference type="GO" id="GO:0005524">
    <property type="term" value="F:ATP binding"/>
    <property type="evidence" value="ECO:0007669"/>
    <property type="project" value="UniProtKB-KW"/>
</dbReference>
<keyword evidence="12" id="KW-0902">Two-component regulatory system</keyword>
<evidence type="ECO:0000256" key="3">
    <source>
        <dbReference type="ARBA" id="ARBA00012438"/>
    </source>
</evidence>
<feature type="transmembrane region" description="Helical" evidence="14">
    <location>
        <begin position="322"/>
        <end position="340"/>
    </location>
</feature>
<dbReference type="InterPro" id="IPR050398">
    <property type="entry name" value="HssS/ArlS-like"/>
</dbReference>
<dbReference type="PATRIC" id="fig|1307839.3.peg.3760"/>
<dbReference type="Gene3D" id="1.10.287.130">
    <property type="match status" value="1"/>
</dbReference>
<gene>
    <name evidence="17" type="primary">zraS_4</name>
    <name evidence="17" type="ORF">L21SP5_03505</name>
</gene>
<name>A0A0S2I588_9BACT</name>
<feature type="domain" description="Histidine kinase" evidence="15">
    <location>
        <begin position="1014"/>
        <end position="1225"/>
    </location>
</feature>
<evidence type="ECO:0000256" key="2">
    <source>
        <dbReference type="ARBA" id="ARBA00004651"/>
    </source>
</evidence>
<dbReference type="Pfam" id="PF00512">
    <property type="entry name" value="HisKA"/>
    <property type="match status" value="1"/>
</dbReference>
<dbReference type="EC" id="2.7.13.3" evidence="3"/>